<dbReference type="PANTHER" id="PTHR46390">
    <property type="entry name" value="MANNOSE-1-PHOSPHATE GUANYLYLTRANSFERASE"/>
    <property type="match status" value="1"/>
</dbReference>
<dbReference type="FunFam" id="3.90.550.10:FF:000046">
    <property type="entry name" value="Mannose-1-phosphate guanylyltransferase (GDP)"/>
    <property type="match status" value="1"/>
</dbReference>
<proteinExistence type="inferred from homology"/>
<evidence type="ECO:0000256" key="5">
    <source>
        <dbReference type="ARBA" id="ARBA00022741"/>
    </source>
</evidence>
<evidence type="ECO:0000256" key="6">
    <source>
        <dbReference type="ARBA" id="ARBA00023134"/>
    </source>
</evidence>
<protein>
    <recommendedName>
        <fullName evidence="2">mannose-1-phosphate guanylyltransferase</fullName>
        <ecNumber evidence="2">2.7.7.13</ecNumber>
    </recommendedName>
</protein>
<dbReference type="SUPFAM" id="SSF53448">
    <property type="entry name" value="Nucleotide-diphospho-sugar transferases"/>
    <property type="match status" value="1"/>
</dbReference>
<dbReference type="AlphaFoldDB" id="A0A2N3PYA4"/>
<keyword evidence="12" id="KW-0413">Isomerase</keyword>
<dbReference type="EC" id="2.7.7.13" evidence="2"/>
<evidence type="ECO:0000313" key="13">
    <source>
        <dbReference type="Proteomes" id="UP000233293"/>
    </source>
</evidence>
<dbReference type="CDD" id="cd02509">
    <property type="entry name" value="GDP-M1P_Guanylyltransferase"/>
    <property type="match status" value="1"/>
</dbReference>
<keyword evidence="13" id="KW-1185">Reference proteome</keyword>
<dbReference type="GO" id="GO:0016853">
    <property type="term" value="F:isomerase activity"/>
    <property type="evidence" value="ECO:0007669"/>
    <property type="project" value="UniProtKB-KW"/>
</dbReference>
<evidence type="ECO:0000256" key="4">
    <source>
        <dbReference type="ARBA" id="ARBA00022695"/>
    </source>
</evidence>
<evidence type="ECO:0000259" key="9">
    <source>
        <dbReference type="Pfam" id="PF00483"/>
    </source>
</evidence>
<comment type="similarity">
    <text evidence="1 8">Belongs to the mannose-6-phosphate isomerase type 2 family.</text>
</comment>
<accession>A0A2N3PYA4</accession>
<feature type="domain" description="Nucleotidyl transferase" evidence="9">
    <location>
        <begin position="1"/>
        <end position="284"/>
    </location>
</feature>
<dbReference type="RefSeq" id="WP_101249918.1">
    <property type="nucleotide sequence ID" value="NZ_PIUM01000005.1"/>
</dbReference>
<gene>
    <name evidence="12" type="ORF">CWS72_07335</name>
</gene>
<dbReference type="GO" id="GO:0000271">
    <property type="term" value="P:polysaccharide biosynthetic process"/>
    <property type="evidence" value="ECO:0007669"/>
    <property type="project" value="InterPro"/>
</dbReference>
<dbReference type="FunFam" id="2.60.120.10:FF:000032">
    <property type="entry name" value="Mannose-1-phosphate guanylyltransferase/mannose-6-phosphate isomerase"/>
    <property type="match status" value="1"/>
</dbReference>
<evidence type="ECO:0000256" key="1">
    <source>
        <dbReference type="ARBA" id="ARBA00006115"/>
    </source>
</evidence>
<evidence type="ECO:0000256" key="8">
    <source>
        <dbReference type="RuleBase" id="RU004190"/>
    </source>
</evidence>
<dbReference type="InterPro" id="IPR054566">
    <property type="entry name" value="ManC/GMP-like_b-helix"/>
</dbReference>
<sequence>MILSGGAGTRLWPLSREQFPKQLLPLAGTHSLIQETLLRFSDLSRFAAPIVVTNEETRFTIGEQMRSVGIDSGAIVLEPVARNTAPAITAAALMAVEKDPAAILLVVPSDHVIGDVPAFLAQVAAALPAARDDGRLVTFSILPTRPETGYGYIKRGEPLDGHPAVYSVSAFVEKPDEQRAHAFLTSGDYFWNSGMFLFSAASFLREVEQYAPEVLDAVRTAVAGRTVDLDFIRLDAAAFAASPGISVDYAVMEKTAHVATVPCDIGWTDVGAWSELWRIAGKDANGNSLQGDVLVEESHNCYVRSEGILTAAVGVEDLVIVVTDDAVLVTPRGRAQDVKLVVESLRRQGRPELTTHERVHRPWGSYQTIQKGDRFQVKRLTIKPGGKLSLQKHYHRAEHWVVVNGTALVTRGEDELLLHENESVYIPLGSLHRLENPGRVPLCLIEVQSGGYLGEDDIVRLDDTYGRK</sequence>
<evidence type="ECO:0000256" key="2">
    <source>
        <dbReference type="ARBA" id="ARBA00012387"/>
    </source>
</evidence>
<dbReference type="GO" id="GO:0009298">
    <property type="term" value="P:GDP-mannose biosynthetic process"/>
    <property type="evidence" value="ECO:0007669"/>
    <property type="project" value="TreeGrafter"/>
</dbReference>
<dbReference type="InterPro" id="IPR014710">
    <property type="entry name" value="RmlC-like_jellyroll"/>
</dbReference>
<keyword evidence="6" id="KW-0342">GTP-binding</keyword>
<dbReference type="NCBIfam" id="TIGR01479">
    <property type="entry name" value="GMP_PMI"/>
    <property type="match status" value="1"/>
</dbReference>
<dbReference type="GO" id="GO:0005525">
    <property type="term" value="F:GTP binding"/>
    <property type="evidence" value="ECO:0007669"/>
    <property type="project" value="UniProtKB-KW"/>
</dbReference>
<dbReference type="CDD" id="cd02213">
    <property type="entry name" value="cupin_PMI_typeII_C"/>
    <property type="match status" value="1"/>
</dbReference>
<organism evidence="12 13">
    <name type="scientific">Telmatospirillum siberiense</name>
    <dbReference type="NCBI Taxonomy" id="382514"/>
    <lineage>
        <taxon>Bacteria</taxon>
        <taxon>Pseudomonadati</taxon>
        <taxon>Pseudomonadota</taxon>
        <taxon>Alphaproteobacteria</taxon>
        <taxon>Rhodospirillales</taxon>
        <taxon>Rhodospirillaceae</taxon>
        <taxon>Telmatospirillum</taxon>
    </lineage>
</organism>
<reference evidence="13" key="1">
    <citation type="submission" date="2017-12" db="EMBL/GenBank/DDBJ databases">
        <title>Draft genome sequence of Telmatospirillum siberiense 26-4b1T, an acidotolerant peatland alphaproteobacterium potentially involved in sulfur cycling.</title>
        <authorList>
            <person name="Hausmann B."/>
            <person name="Pjevac P."/>
            <person name="Schreck K."/>
            <person name="Herbold C.W."/>
            <person name="Daims H."/>
            <person name="Wagner M."/>
            <person name="Pester M."/>
            <person name="Loy A."/>
        </authorList>
    </citation>
    <scope>NUCLEOTIDE SEQUENCE [LARGE SCALE GENOMIC DNA]</scope>
    <source>
        <strain evidence="13">26-4b1</strain>
    </source>
</reference>
<evidence type="ECO:0000259" key="11">
    <source>
        <dbReference type="Pfam" id="PF22640"/>
    </source>
</evidence>
<feature type="domain" description="MannoseP isomerase/GMP-like beta-helix" evidence="11">
    <location>
        <begin position="297"/>
        <end position="345"/>
    </location>
</feature>
<dbReference type="SUPFAM" id="SSF51182">
    <property type="entry name" value="RmlC-like cupins"/>
    <property type="match status" value="1"/>
</dbReference>
<dbReference type="Pfam" id="PF00483">
    <property type="entry name" value="NTP_transferase"/>
    <property type="match status" value="1"/>
</dbReference>
<dbReference type="GO" id="GO:0004475">
    <property type="term" value="F:mannose-1-phosphate guanylyltransferase (GTP) activity"/>
    <property type="evidence" value="ECO:0007669"/>
    <property type="project" value="UniProtKB-EC"/>
</dbReference>
<dbReference type="InterPro" id="IPR005835">
    <property type="entry name" value="NTP_transferase_dom"/>
</dbReference>
<keyword evidence="4 12" id="KW-0548">Nucleotidyltransferase</keyword>
<dbReference type="EMBL" id="PIUM01000005">
    <property type="protein sequence ID" value="PKU25394.1"/>
    <property type="molecule type" value="Genomic_DNA"/>
</dbReference>
<comment type="caution">
    <text evidence="12">The sequence shown here is derived from an EMBL/GenBank/DDBJ whole genome shotgun (WGS) entry which is preliminary data.</text>
</comment>
<evidence type="ECO:0000256" key="7">
    <source>
        <dbReference type="ARBA" id="ARBA00047343"/>
    </source>
</evidence>
<comment type="catalytic activity">
    <reaction evidence="7">
        <text>alpha-D-mannose 1-phosphate + GTP + H(+) = GDP-alpha-D-mannose + diphosphate</text>
        <dbReference type="Rhea" id="RHEA:15229"/>
        <dbReference type="ChEBI" id="CHEBI:15378"/>
        <dbReference type="ChEBI" id="CHEBI:33019"/>
        <dbReference type="ChEBI" id="CHEBI:37565"/>
        <dbReference type="ChEBI" id="CHEBI:57527"/>
        <dbReference type="ChEBI" id="CHEBI:58409"/>
        <dbReference type="EC" id="2.7.7.13"/>
    </reaction>
</comment>
<evidence type="ECO:0000256" key="3">
    <source>
        <dbReference type="ARBA" id="ARBA00022679"/>
    </source>
</evidence>
<evidence type="ECO:0000259" key="10">
    <source>
        <dbReference type="Pfam" id="PF01050"/>
    </source>
</evidence>
<dbReference type="Pfam" id="PF22640">
    <property type="entry name" value="ManC_GMP_beta-helix"/>
    <property type="match status" value="1"/>
</dbReference>
<dbReference type="InterPro" id="IPR001538">
    <property type="entry name" value="Man6P_isomerase-2_C"/>
</dbReference>
<dbReference type="InterPro" id="IPR049577">
    <property type="entry name" value="GMPP_N"/>
</dbReference>
<dbReference type="PANTHER" id="PTHR46390:SF1">
    <property type="entry name" value="MANNOSE-1-PHOSPHATE GUANYLYLTRANSFERASE"/>
    <property type="match status" value="1"/>
</dbReference>
<dbReference type="InterPro" id="IPR006375">
    <property type="entry name" value="Man1P_GuaTrfase/Man6P_Isoase"/>
</dbReference>
<name>A0A2N3PYA4_9PROT</name>
<keyword evidence="3 12" id="KW-0808">Transferase</keyword>
<feature type="domain" description="Mannose-6-phosphate isomerase type II C-terminal" evidence="10">
    <location>
        <begin position="349"/>
        <end position="463"/>
    </location>
</feature>
<dbReference type="InterPro" id="IPR051161">
    <property type="entry name" value="Mannose-6P_isomerase_type2"/>
</dbReference>
<dbReference type="InterPro" id="IPR029044">
    <property type="entry name" value="Nucleotide-diphossugar_trans"/>
</dbReference>
<dbReference type="Proteomes" id="UP000233293">
    <property type="component" value="Unassembled WGS sequence"/>
</dbReference>
<keyword evidence="5" id="KW-0547">Nucleotide-binding</keyword>
<evidence type="ECO:0000313" key="12">
    <source>
        <dbReference type="EMBL" id="PKU25394.1"/>
    </source>
</evidence>
<dbReference type="Gene3D" id="2.60.120.10">
    <property type="entry name" value="Jelly Rolls"/>
    <property type="match status" value="1"/>
</dbReference>
<dbReference type="InterPro" id="IPR011051">
    <property type="entry name" value="RmlC_Cupin_sf"/>
</dbReference>
<dbReference type="Pfam" id="PF01050">
    <property type="entry name" value="MannoseP_isomer"/>
    <property type="match status" value="1"/>
</dbReference>
<dbReference type="OrthoDB" id="9806359at2"/>
<dbReference type="Gene3D" id="3.90.550.10">
    <property type="entry name" value="Spore Coat Polysaccharide Biosynthesis Protein SpsA, Chain A"/>
    <property type="match status" value="1"/>
</dbReference>